<dbReference type="EMBL" id="OV651821">
    <property type="protein sequence ID" value="CAH1115771.1"/>
    <property type="molecule type" value="Genomic_DNA"/>
</dbReference>
<organism evidence="2 3">
    <name type="scientific">Psylliodes chrysocephalus</name>
    <dbReference type="NCBI Taxonomy" id="3402493"/>
    <lineage>
        <taxon>Eukaryota</taxon>
        <taxon>Metazoa</taxon>
        <taxon>Ecdysozoa</taxon>
        <taxon>Arthropoda</taxon>
        <taxon>Hexapoda</taxon>
        <taxon>Insecta</taxon>
        <taxon>Pterygota</taxon>
        <taxon>Neoptera</taxon>
        <taxon>Endopterygota</taxon>
        <taxon>Coleoptera</taxon>
        <taxon>Polyphaga</taxon>
        <taxon>Cucujiformia</taxon>
        <taxon>Chrysomeloidea</taxon>
        <taxon>Chrysomelidae</taxon>
        <taxon>Galerucinae</taxon>
        <taxon>Alticini</taxon>
        <taxon>Psylliodes</taxon>
    </lineage>
</organism>
<gene>
    <name evidence="2" type="ORF">PSYICH_LOCUS15687</name>
</gene>
<name>A0A9P0DB90_9CUCU</name>
<evidence type="ECO:0000313" key="2">
    <source>
        <dbReference type="EMBL" id="CAH1115771.1"/>
    </source>
</evidence>
<accession>A0A9P0DB90</accession>
<proteinExistence type="predicted"/>
<keyword evidence="3" id="KW-1185">Reference proteome</keyword>
<dbReference type="AlphaFoldDB" id="A0A9P0DB90"/>
<protein>
    <submittedName>
        <fullName evidence="2">Uncharacterized protein</fullName>
    </submittedName>
</protein>
<dbReference type="OrthoDB" id="6375801at2759"/>
<sequence length="661" mass="77331">MNNTSYRWLQYFKKYLILDNKSGRIQQLPSRKKVKHKNKVSAEVKQHRLEQKRIAEKLRREKIQNDPKAYENYCRNERVRNEKRKKEGKLKSIQELSEREKRARRIQQNLWKKTHGHDKKENKKLSENNKKLRTTINSLHKKLQRLNIKKSDSTSPKFKVDKILNGQNVNPEVRITLIFHEVMVRQLKSSYQNSKSSKFKQILGRAISGKIVKKYRRLSAIRKNIVPIISSRVDRSNKPLEYVKNTKSNQKFIQDQVISFYEENSKMIPDKKASIKMNGKQVTKRYMNATIKDLHSQFCSQSTYRVIYSTFAKLRPKYCIEPKVNNRNTCACFTHENFSLLIQAFHSHKLLTENTSYKILSSCLCDSISELCLSRKCDKSINHFKHELDLFIAHKYRITYQNNSMKKLTQSLQSNELGLLIDFSENYSSTNPEINKLYIMGDGPTTQYRNIKMFYLITQYLPQCYTQLEDITYNFSEAGHGKSSADRISGYIKKLADDQVKYGLDVTNFDSLLAILRNRVKSVYIDCVTEDEISNIDSILPSNFKPFIGTMKIHQYTWNKLQHNCILFNSLSCFDCSNKSPCIHFAMGKIDYSVNDTAGKINKRLIAKIKKSENSSPKLTKNLKCLEKDVAKDILGKNETISLRRSARIKKTDENQKQYIN</sequence>
<dbReference type="PANTHER" id="PTHR46601">
    <property type="entry name" value="ULP_PROTEASE DOMAIN-CONTAINING PROTEIN"/>
    <property type="match status" value="1"/>
</dbReference>
<evidence type="ECO:0000256" key="1">
    <source>
        <dbReference type="SAM" id="Coils"/>
    </source>
</evidence>
<dbReference type="Proteomes" id="UP001153636">
    <property type="component" value="Chromosome 9"/>
</dbReference>
<keyword evidence="1" id="KW-0175">Coiled coil</keyword>
<dbReference type="PANTHER" id="PTHR46601:SF1">
    <property type="entry name" value="ADF-H DOMAIN-CONTAINING PROTEIN"/>
    <property type="match status" value="1"/>
</dbReference>
<evidence type="ECO:0000313" key="3">
    <source>
        <dbReference type="Proteomes" id="UP001153636"/>
    </source>
</evidence>
<feature type="coiled-coil region" evidence="1">
    <location>
        <begin position="76"/>
        <end position="149"/>
    </location>
</feature>
<reference evidence="2" key="1">
    <citation type="submission" date="2022-01" db="EMBL/GenBank/DDBJ databases">
        <authorList>
            <person name="King R."/>
        </authorList>
    </citation>
    <scope>NUCLEOTIDE SEQUENCE</scope>
</reference>